<gene>
    <name evidence="2" type="ORF">G6F64_012444</name>
</gene>
<sequence length="271" mass="30975">MVISAINHDITSETNNPPRVADSRHNPINEPFELKTWASLNLVLRGQFPKGIDPRERKIGRHHTVHGGWFNGRGYATLVKEKAESYELLTPQISSWDQGHYLPIVWILLRRRKACLICESTQHLKAQHPEISWNCKRKQAVTRRSRLMDTEKETLLLNSPQEMDTRTSAEDNSKPDSASVTEEKDEFQEAISTLGSVDKENIDRSDLPTQSNEDSSQKKSSRKEAIKRLLHPLVTFNSLSMNIQKRNNSEAFTPTSVVERAKKKSAFFDDV</sequence>
<dbReference type="AlphaFoldDB" id="A0A9P6WXC9"/>
<evidence type="ECO:0000313" key="2">
    <source>
        <dbReference type="EMBL" id="KAG1300717.1"/>
    </source>
</evidence>
<comment type="caution">
    <text evidence="2">The sequence shown here is derived from an EMBL/GenBank/DDBJ whole genome shotgun (WGS) entry which is preliminary data.</text>
</comment>
<reference evidence="2" key="1">
    <citation type="journal article" date="2020" name="Microb. Genom.">
        <title>Genetic diversity of clinical and environmental Mucorales isolates obtained from an investigation of mucormycosis cases among solid organ transplant recipients.</title>
        <authorList>
            <person name="Nguyen M.H."/>
            <person name="Kaul D."/>
            <person name="Muto C."/>
            <person name="Cheng S.J."/>
            <person name="Richter R.A."/>
            <person name="Bruno V.M."/>
            <person name="Liu G."/>
            <person name="Beyhan S."/>
            <person name="Sundermann A.J."/>
            <person name="Mounaud S."/>
            <person name="Pasculle A.W."/>
            <person name="Nierman W.C."/>
            <person name="Driscoll E."/>
            <person name="Cumbie R."/>
            <person name="Clancy C.J."/>
            <person name="Dupont C.L."/>
        </authorList>
    </citation>
    <scope>NUCLEOTIDE SEQUENCE</scope>
    <source>
        <strain evidence="2">GL11</strain>
    </source>
</reference>
<proteinExistence type="predicted"/>
<feature type="region of interest" description="Disordered" evidence="1">
    <location>
        <begin position="149"/>
        <end position="223"/>
    </location>
</feature>
<name>A0A9P6WXC9_RHIOR</name>
<feature type="region of interest" description="Disordered" evidence="1">
    <location>
        <begin position="1"/>
        <end position="21"/>
    </location>
</feature>
<evidence type="ECO:0000313" key="3">
    <source>
        <dbReference type="Proteomes" id="UP000716291"/>
    </source>
</evidence>
<organism evidence="2 3">
    <name type="scientific">Rhizopus oryzae</name>
    <name type="common">Mucormycosis agent</name>
    <name type="synonym">Rhizopus arrhizus var. delemar</name>
    <dbReference type="NCBI Taxonomy" id="64495"/>
    <lineage>
        <taxon>Eukaryota</taxon>
        <taxon>Fungi</taxon>
        <taxon>Fungi incertae sedis</taxon>
        <taxon>Mucoromycota</taxon>
        <taxon>Mucoromycotina</taxon>
        <taxon>Mucoromycetes</taxon>
        <taxon>Mucorales</taxon>
        <taxon>Mucorineae</taxon>
        <taxon>Rhizopodaceae</taxon>
        <taxon>Rhizopus</taxon>
    </lineage>
</organism>
<dbReference type="EMBL" id="JAANQT010003818">
    <property type="protein sequence ID" value="KAG1300717.1"/>
    <property type="molecule type" value="Genomic_DNA"/>
</dbReference>
<protein>
    <submittedName>
        <fullName evidence="2">Uncharacterized protein</fullName>
    </submittedName>
</protein>
<keyword evidence="3" id="KW-1185">Reference proteome</keyword>
<feature type="compositionally biased region" description="Basic and acidic residues" evidence="1">
    <location>
        <begin position="163"/>
        <end position="174"/>
    </location>
</feature>
<accession>A0A9P6WXC9</accession>
<dbReference type="Proteomes" id="UP000716291">
    <property type="component" value="Unassembled WGS sequence"/>
</dbReference>
<feature type="compositionally biased region" description="Basic and acidic residues" evidence="1">
    <location>
        <begin position="197"/>
        <end position="206"/>
    </location>
</feature>
<evidence type="ECO:0000256" key="1">
    <source>
        <dbReference type="SAM" id="MobiDB-lite"/>
    </source>
</evidence>